<sequence>MTDKNIQKKTYYVQGMDCASCAVNIEKKLNAVKGMKKAVVNFATEKVSIESDKNVSLDLLQKAVKSVGNYQLLDPENQKTPAHDHVAMLKETEIKKLWQKLIIGIIFSVLAMILSYYSSIPFLQGLSRQTIFIILLLLATPIQIWLGSQFYKGAWGGLKNFRANMDTLIAVGTTAAYLYSLLATIKPDIFINAGQKAEVYFDTSIVILTLIILGRYLEAKAKGKASEAIKRLIKLQAKTAHILVNGVEEEIAIDQVKVGDLIIVRPGEKIPVDGEITEGQSAIDESMITGESIPVDKKEGDKVIGSTINKFGTFTYKTEKIGQHTVLAQIIKLVEDAQASKAPIQRLADVISGYFVPIVILISLQTFILWIAFGYSLIFALLNAVSVLIIACPCALGLATPVAIVVGTGKAAESGILIKNAESLEKAKDLDILIFDKTGTLTLGQPKVINYSSPEVFKIAAALESKSEHPLAKAVFDTSKELKIPLDKVSDFVAEIGLGVFGVINNERYYLGNQEFLNKNKIKISDEDLMIIASEEHNAKTVLLLADHGQFLGYIALADPIKEGAQKAIKVLEKFHITPVLLTGDNQRTAEVIAALLNIEKWQAKVKPEEKLAKVKEFQSQGLKVGMVGDGINDAPALTQANVGIAMGTGTDIAIESAQIVILKGDISKIVKTILLSKKTMSTIKGNLFWAFVYNILGIPIAAGVLYPKFGFLLSPMIAAATMAFSSIFVILNSLRLKKSRVLR</sequence>
<comment type="caution">
    <text evidence="13">The sequence shown here is derived from an EMBL/GenBank/DDBJ whole genome shotgun (WGS) entry which is preliminary data.</text>
</comment>
<dbReference type="CDD" id="cd02094">
    <property type="entry name" value="P-type_ATPase_Cu-like"/>
    <property type="match status" value="1"/>
</dbReference>
<dbReference type="InterPro" id="IPR001757">
    <property type="entry name" value="P_typ_ATPase"/>
</dbReference>
<dbReference type="Proteomes" id="UP000176260">
    <property type="component" value="Unassembled WGS sequence"/>
</dbReference>
<keyword evidence="7 11" id="KW-0067">ATP-binding</keyword>
<dbReference type="GO" id="GO:0005507">
    <property type="term" value="F:copper ion binding"/>
    <property type="evidence" value="ECO:0007669"/>
    <property type="project" value="TreeGrafter"/>
</dbReference>
<dbReference type="GO" id="GO:0016887">
    <property type="term" value="F:ATP hydrolysis activity"/>
    <property type="evidence" value="ECO:0007669"/>
    <property type="project" value="InterPro"/>
</dbReference>
<dbReference type="PANTHER" id="PTHR43520:SF8">
    <property type="entry name" value="P-TYPE CU(+) TRANSPORTER"/>
    <property type="match status" value="1"/>
</dbReference>
<reference evidence="13 14" key="1">
    <citation type="journal article" date="2016" name="Nat. Commun.">
        <title>Thousands of microbial genomes shed light on interconnected biogeochemical processes in an aquifer system.</title>
        <authorList>
            <person name="Anantharaman K."/>
            <person name="Brown C.T."/>
            <person name="Hug L.A."/>
            <person name="Sharon I."/>
            <person name="Castelle C.J."/>
            <person name="Probst A.J."/>
            <person name="Thomas B.C."/>
            <person name="Singh A."/>
            <person name="Wilkins M.J."/>
            <person name="Karaoz U."/>
            <person name="Brodie E.L."/>
            <person name="Williams K.H."/>
            <person name="Hubbard S.S."/>
            <person name="Banfield J.F."/>
        </authorList>
    </citation>
    <scope>NUCLEOTIDE SEQUENCE [LARGE SCALE GENOMIC DNA]</scope>
</reference>
<feature type="transmembrane region" description="Helical" evidence="11">
    <location>
        <begin position="167"/>
        <end position="185"/>
    </location>
</feature>
<evidence type="ECO:0000313" key="14">
    <source>
        <dbReference type="Proteomes" id="UP000176260"/>
    </source>
</evidence>
<evidence type="ECO:0000256" key="7">
    <source>
        <dbReference type="ARBA" id="ARBA00022840"/>
    </source>
</evidence>
<keyword evidence="6 11" id="KW-0547">Nucleotide-binding</keyword>
<dbReference type="InterPro" id="IPR036163">
    <property type="entry name" value="HMA_dom_sf"/>
</dbReference>
<dbReference type="SUPFAM" id="SSF81653">
    <property type="entry name" value="Calcium ATPase, transduction domain A"/>
    <property type="match status" value="1"/>
</dbReference>
<evidence type="ECO:0000256" key="11">
    <source>
        <dbReference type="RuleBase" id="RU362081"/>
    </source>
</evidence>
<evidence type="ECO:0000256" key="10">
    <source>
        <dbReference type="ARBA" id="ARBA00023136"/>
    </source>
</evidence>
<dbReference type="InterPro" id="IPR044492">
    <property type="entry name" value="P_typ_ATPase_HD_dom"/>
</dbReference>
<evidence type="ECO:0000256" key="5">
    <source>
        <dbReference type="ARBA" id="ARBA00022723"/>
    </source>
</evidence>
<dbReference type="Gene3D" id="3.40.1110.10">
    <property type="entry name" value="Calcium-transporting ATPase, cytoplasmic domain N"/>
    <property type="match status" value="1"/>
</dbReference>
<feature type="transmembrane region" description="Helical" evidence="11">
    <location>
        <begin position="354"/>
        <end position="378"/>
    </location>
</feature>
<dbReference type="NCBIfam" id="TIGR01494">
    <property type="entry name" value="ATPase_P-type"/>
    <property type="match status" value="1"/>
</dbReference>
<feature type="transmembrane region" description="Helical" evidence="11">
    <location>
        <begin position="713"/>
        <end position="735"/>
    </location>
</feature>
<dbReference type="SUPFAM" id="SSF81665">
    <property type="entry name" value="Calcium ATPase, transmembrane domain M"/>
    <property type="match status" value="1"/>
</dbReference>
<dbReference type="InterPro" id="IPR006121">
    <property type="entry name" value="HMA_dom"/>
</dbReference>
<feature type="transmembrane region" description="Helical" evidence="11">
    <location>
        <begin position="384"/>
        <end position="406"/>
    </location>
</feature>
<evidence type="ECO:0000256" key="1">
    <source>
        <dbReference type="ARBA" id="ARBA00004651"/>
    </source>
</evidence>
<dbReference type="SFLD" id="SFLDF00027">
    <property type="entry name" value="p-type_atpase"/>
    <property type="match status" value="1"/>
</dbReference>
<feature type="domain" description="HMA" evidence="12">
    <location>
        <begin position="7"/>
        <end position="72"/>
    </location>
</feature>
<feature type="transmembrane region" description="Helical" evidence="11">
    <location>
        <begin position="129"/>
        <end position="146"/>
    </location>
</feature>
<dbReference type="AlphaFoldDB" id="A0A1G1XNA3"/>
<dbReference type="Gene3D" id="3.30.70.100">
    <property type="match status" value="1"/>
</dbReference>
<dbReference type="InterPro" id="IPR059000">
    <property type="entry name" value="ATPase_P-type_domA"/>
</dbReference>
<dbReference type="PROSITE" id="PS01047">
    <property type="entry name" value="HMA_1"/>
    <property type="match status" value="1"/>
</dbReference>
<dbReference type="PANTHER" id="PTHR43520">
    <property type="entry name" value="ATP7, ISOFORM B"/>
    <property type="match status" value="1"/>
</dbReference>
<keyword evidence="5 11" id="KW-0479">Metal-binding</keyword>
<protein>
    <submittedName>
        <fullName evidence="13">Copper-translocating P-type ATPase</fullName>
    </submittedName>
</protein>
<dbReference type="InterPro" id="IPR027256">
    <property type="entry name" value="P-typ_ATPase_IB"/>
</dbReference>
<dbReference type="Gene3D" id="2.70.150.10">
    <property type="entry name" value="Calcium-transporting ATPase, cytoplasmic transduction domain A"/>
    <property type="match status" value="1"/>
</dbReference>
<dbReference type="SUPFAM" id="SSF56784">
    <property type="entry name" value="HAD-like"/>
    <property type="match status" value="1"/>
</dbReference>
<dbReference type="GO" id="GO:0043682">
    <property type="term" value="F:P-type divalent copper transporter activity"/>
    <property type="evidence" value="ECO:0007669"/>
    <property type="project" value="TreeGrafter"/>
</dbReference>
<evidence type="ECO:0000256" key="4">
    <source>
        <dbReference type="ARBA" id="ARBA00022692"/>
    </source>
</evidence>
<comment type="similarity">
    <text evidence="2 11">Belongs to the cation transport ATPase (P-type) (TC 3.A.3) family. Type IB subfamily.</text>
</comment>
<dbReference type="PRINTS" id="PR00943">
    <property type="entry name" value="CUATPASE"/>
</dbReference>
<dbReference type="GO" id="GO:0005524">
    <property type="term" value="F:ATP binding"/>
    <property type="evidence" value="ECO:0007669"/>
    <property type="project" value="UniProtKB-UniRule"/>
</dbReference>
<evidence type="ECO:0000256" key="2">
    <source>
        <dbReference type="ARBA" id="ARBA00006024"/>
    </source>
</evidence>
<dbReference type="SFLD" id="SFLDG00002">
    <property type="entry name" value="C1.7:_P-type_atpase_like"/>
    <property type="match status" value="1"/>
</dbReference>
<feature type="transmembrane region" description="Helical" evidence="11">
    <location>
        <begin position="97"/>
        <end position="117"/>
    </location>
</feature>
<dbReference type="InterPro" id="IPR018303">
    <property type="entry name" value="ATPase_P-typ_P_site"/>
</dbReference>
<dbReference type="PROSITE" id="PS00154">
    <property type="entry name" value="ATPASE_E1_E2"/>
    <property type="match status" value="1"/>
</dbReference>
<evidence type="ECO:0000256" key="9">
    <source>
        <dbReference type="ARBA" id="ARBA00022989"/>
    </source>
</evidence>
<dbReference type="InterPro" id="IPR023298">
    <property type="entry name" value="ATPase_P-typ_TM_dom_sf"/>
</dbReference>
<evidence type="ECO:0000256" key="3">
    <source>
        <dbReference type="ARBA" id="ARBA00022475"/>
    </source>
</evidence>
<dbReference type="Pfam" id="PF00403">
    <property type="entry name" value="HMA"/>
    <property type="match status" value="1"/>
</dbReference>
<keyword evidence="4 11" id="KW-0812">Transmembrane</keyword>
<feature type="transmembrane region" description="Helical" evidence="11">
    <location>
        <begin position="197"/>
        <end position="217"/>
    </location>
</feature>
<keyword evidence="8" id="KW-1278">Translocase</keyword>
<dbReference type="Pfam" id="PF00702">
    <property type="entry name" value="Hydrolase"/>
    <property type="match status" value="1"/>
</dbReference>
<dbReference type="CDD" id="cd00371">
    <property type="entry name" value="HMA"/>
    <property type="match status" value="1"/>
</dbReference>
<dbReference type="NCBIfam" id="TIGR01525">
    <property type="entry name" value="ATPase-IB_hvy"/>
    <property type="match status" value="1"/>
</dbReference>
<dbReference type="FunFam" id="2.70.150.10:FF:000020">
    <property type="entry name" value="Copper-exporting P-type ATPase A"/>
    <property type="match status" value="1"/>
</dbReference>
<dbReference type="Gene3D" id="3.40.50.1000">
    <property type="entry name" value="HAD superfamily/HAD-like"/>
    <property type="match status" value="1"/>
</dbReference>
<proteinExistence type="inferred from homology"/>
<organism evidence="13 14">
    <name type="scientific">Candidatus Buchananbacteria bacterium RBG_13_39_9</name>
    <dbReference type="NCBI Taxonomy" id="1797531"/>
    <lineage>
        <taxon>Bacteria</taxon>
        <taxon>Candidatus Buchananiibacteriota</taxon>
    </lineage>
</organism>
<dbReference type="InterPro" id="IPR036412">
    <property type="entry name" value="HAD-like_sf"/>
</dbReference>
<dbReference type="GO" id="GO:0005886">
    <property type="term" value="C:plasma membrane"/>
    <property type="evidence" value="ECO:0007669"/>
    <property type="project" value="UniProtKB-SubCell"/>
</dbReference>
<comment type="subcellular location">
    <subcellularLocation>
        <location evidence="1">Cell membrane</location>
        <topology evidence="1">Multi-pass membrane protein</topology>
    </subcellularLocation>
</comment>
<keyword evidence="10 11" id="KW-0472">Membrane</keyword>
<dbReference type="PRINTS" id="PR00119">
    <property type="entry name" value="CATATPASE"/>
</dbReference>
<dbReference type="InterPro" id="IPR008250">
    <property type="entry name" value="ATPase_P-typ_transduc_dom_A_sf"/>
</dbReference>
<dbReference type="GO" id="GO:0055070">
    <property type="term" value="P:copper ion homeostasis"/>
    <property type="evidence" value="ECO:0007669"/>
    <property type="project" value="TreeGrafter"/>
</dbReference>
<dbReference type="PROSITE" id="PS50846">
    <property type="entry name" value="HMA_2"/>
    <property type="match status" value="1"/>
</dbReference>
<dbReference type="SFLD" id="SFLDS00003">
    <property type="entry name" value="Haloacid_Dehalogenase"/>
    <property type="match status" value="1"/>
</dbReference>
<dbReference type="InterPro" id="IPR023214">
    <property type="entry name" value="HAD_sf"/>
</dbReference>
<feature type="transmembrane region" description="Helical" evidence="11">
    <location>
        <begin position="688"/>
        <end position="707"/>
    </location>
</feature>
<dbReference type="InterPro" id="IPR023299">
    <property type="entry name" value="ATPase_P-typ_cyto_dom_N"/>
</dbReference>
<dbReference type="EMBL" id="MHIA01000033">
    <property type="protein sequence ID" value="OGY41136.1"/>
    <property type="molecule type" value="Genomic_DNA"/>
</dbReference>
<evidence type="ECO:0000256" key="6">
    <source>
        <dbReference type="ARBA" id="ARBA00022741"/>
    </source>
</evidence>
<gene>
    <name evidence="13" type="ORF">A2Y67_00855</name>
</gene>
<dbReference type="Pfam" id="PF00122">
    <property type="entry name" value="E1-E2_ATPase"/>
    <property type="match status" value="1"/>
</dbReference>
<dbReference type="SUPFAM" id="SSF55008">
    <property type="entry name" value="HMA, heavy metal-associated domain"/>
    <property type="match status" value="1"/>
</dbReference>
<evidence type="ECO:0000313" key="13">
    <source>
        <dbReference type="EMBL" id="OGY41136.1"/>
    </source>
</evidence>
<dbReference type="NCBIfam" id="TIGR01511">
    <property type="entry name" value="ATPase-IB1_Cu"/>
    <property type="match status" value="1"/>
</dbReference>
<accession>A0A1G1XNA3</accession>
<evidence type="ECO:0000259" key="12">
    <source>
        <dbReference type="PROSITE" id="PS50846"/>
    </source>
</evidence>
<dbReference type="InterPro" id="IPR017969">
    <property type="entry name" value="Heavy-metal-associated_CS"/>
</dbReference>
<keyword evidence="3 11" id="KW-1003">Cell membrane</keyword>
<keyword evidence="9 11" id="KW-1133">Transmembrane helix</keyword>
<evidence type="ECO:0000256" key="8">
    <source>
        <dbReference type="ARBA" id="ARBA00022967"/>
    </source>
</evidence>
<name>A0A1G1XNA3_9BACT</name>